<feature type="transmembrane region" description="Helical" evidence="1">
    <location>
        <begin position="155"/>
        <end position="180"/>
    </location>
</feature>
<evidence type="ECO:0008006" key="4">
    <source>
        <dbReference type="Google" id="ProtNLM"/>
    </source>
</evidence>
<dbReference type="Proteomes" id="UP001281761">
    <property type="component" value="Unassembled WGS sequence"/>
</dbReference>
<dbReference type="EMBL" id="JARBJD010000046">
    <property type="protein sequence ID" value="KAK2957462.1"/>
    <property type="molecule type" value="Genomic_DNA"/>
</dbReference>
<evidence type="ECO:0000313" key="3">
    <source>
        <dbReference type="Proteomes" id="UP001281761"/>
    </source>
</evidence>
<organism evidence="2 3">
    <name type="scientific">Blattamonas nauphoetae</name>
    <dbReference type="NCBI Taxonomy" id="2049346"/>
    <lineage>
        <taxon>Eukaryota</taxon>
        <taxon>Metamonada</taxon>
        <taxon>Preaxostyla</taxon>
        <taxon>Oxymonadida</taxon>
        <taxon>Blattamonas</taxon>
    </lineage>
</organism>
<evidence type="ECO:0000256" key="1">
    <source>
        <dbReference type="SAM" id="Phobius"/>
    </source>
</evidence>
<keyword evidence="1" id="KW-0472">Membrane</keyword>
<comment type="caution">
    <text evidence="2">The sequence shown here is derived from an EMBL/GenBank/DDBJ whole genome shotgun (WGS) entry which is preliminary data.</text>
</comment>
<name>A0ABQ9Y146_9EUKA</name>
<dbReference type="PANTHER" id="PTHR15071">
    <property type="entry name" value="MANNOSE-6-PHOSPHATE RECEPTOR FAMILY MEMBER"/>
    <property type="match status" value="1"/>
</dbReference>
<evidence type="ECO:0000313" key="2">
    <source>
        <dbReference type="EMBL" id="KAK2957462.1"/>
    </source>
</evidence>
<dbReference type="PANTHER" id="PTHR15071:SF0">
    <property type="entry name" value="MANNOSE 6-PHOSPHATE RECEPTOR-LIKE PROTEIN 1"/>
    <property type="match status" value="1"/>
</dbReference>
<proteinExistence type="predicted"/>
<keyword evidence="3" id="KW-1185">Reference proteome</keyword>
<keyword evidence="1" id="KW-1133">Transmembrane helix</keyword>
<sequence length="223" mass="25486">MLLILLISSSFCKKEILVVDGLRFRVDGLTLTDSRYNVTLDQETIYFNFRAAVLPLPEKGCEYKDQIAYTASTNAEQKQECWGLGTVDSGTAKKRDKNQGVMFRYEKSDDASSFNLAWICSDKTNIVPSKVSLEYTVNFMHPNACPLKDPPSFGIIFWIIILIAAAAYFIIGTPISIFVFKKRGKEMILFFKYWKQGFGYVKDGVRFLFSPCVKTRNYYEEVS</sequence>
<gene>
    <name evidence="2" type="ORF">BLNAU_7619</name>
</gene>
<protein>
    <recommendedName>
        <fullName evidence="4">Cation-dependent mannose-6-phosphate receptor</fullName>
    </recommendedName>
</protein>
<reference evidence="2 3" key="1">
    <citation type="journal article" date="2022" name="bioRxiv">
        <title>Genomics of Preaxostyla Flagellates Illuminates Evolutionary Transitions and the Path Towards Mitochondrial Loss.</title>
        <authorList>
            <person name="Novak L.V.F."/>
            <person name="Treitli S.C."/>
            <person name="Pyrih J."/>
            <person name="Halakuc P."/>
            <person name="Pipaliya S.V."/>
            <person name="Vacek V."/>
            <person name="Brzon O."/>
            <person name="Soukal P."/>
            <person name="Eme L."/>
            <person name="Dacks J.B."/>
            <person name="Karnkowska A."/>
            <person name="Elias M."/>
            <person name="Hampl V."/>
        </authorList>
    </citation>
    <scope>NUCLEOTIDE SEQUENCE [LARGE SCALE GENOMIC DNA]</scope>
    <source>
        <strain evidence="2">NAU3</strain>
        <tissue evidence="2">Gut</tissue>
    </source>
</reference>
<accession>A0ABQ9Y146</accession>
<keyword evidence="1" id="KW-0812">Transmembrane</keyword>